<keyword evidence="9 10" id="KW-0539">Nucleus</keyword>
<dbReference type="PRINTS" id="PR00053">
    <property type="entry name" value="FORKHEAD"/>
</dbReference>
<dbReference type="Gene3D" id="1.10.10.10">
    <property type="entry name" value="Winged helix-like DNA-binding domain superfamily/Winged helix DNA-binding domain"/>
    <property type="match status" value="1"/>
</dbReference>
<keyword evidence="3" id="KW-0479">Metal-binding</keyword>
<evidence type="ECO:0000256" key="7">
    <source>
        <dbReference type="ARBA" id="ARBA00023125"/>
    </source>
</evidence>
<feature type="DNA-binding region" description="Fork-head" evidence="10">
    <location>
        <begin position="371"/>
        <end position="444"/>
    </location>
</feature>
<keyword evidence="8" id="KW-0804">Transcription</keyword>
<proteinExistence type="predicted"/>
<dbReference type="Ensembl" id="ENSOSIT00000022500.1">
    <property type="protein sequence ID" value="ENSOSIP00000021322.1"/>
    <property type="gene ID" value="ENSOSIG00000011162.1"/>
</dbReference>
<dbReference type="InterPro" id="IPR047412">
    <property type="entry name" value="FH_FOXP1_P2"/>
</dbReference>
<dbReference type="Proteomes" id="UP000694383">
    <property type="component" value="Unplaced"/>
</dbReference>
<evidence type="ECO:0000256" key="9">
    <source>
        <dbReference type="ARBA" id="ARBA00023242"/>
    </source>
</evidence>
<keyword evidence="14" id="KW-1185">Reference proteome</keyword>
<dbReference type="GeneTree" id="ENSGT00940000165920"/>
<feature type="domain" description="Fork-head" evidence="12">
    <location>
        <begin position="371"/>
        <end position="444"/>
    </location>
</feature>
<organism evidence="13 14">
    <name type="scientific">Oryzias sinensis</name>
    <name type="common">Chinese medaka</name>
    <dbReference type="NCBI Taxonomy" id="183150"/>
    <lineage>
        <taxon>Eukaryota</taxon>
        <taxon>Metazoa</taxon>
        <taxon>Chordata</taxon>
        <taxon>Craniata</taxon>
        <taxon>Vertebrata</taxon>
        <taxon>Euteleostomi</taxon>
        <taxon>Actinopterygii</taxon>
        <taxon>Neopterygii</taxon>
        <taxon>Teleostei</taxon>
        <taxon>Neoteleostei</taxon>
        <taxon>Acanthomorphata</taxon>
        <taxon>Ovalentaria</taxon>
        <taxon>Atherinomorphae</taxon>
        <taxon>Beloniformes</taxon>
        <taxon>Adrianichthyidae</taxon>
        <taxon>Oryziinae</taxon>
        <taxon>Oryzias</taxon>
    </lineage>
</organism>
<reference evidence="13" key="1">
    <citation type="submission" date="2025-08" db="UniProtKB">
        <authorList>
            <consortium name="Ensembl"/>
        </authorList>
    </citation>
    <scope>IDENTIFICATION</scope>
</reference>
<evidence type="ECO:0000256" key="2">
    <source>
        <dbReference type="ARBA" id="ARBA00022491"/>
    </source>
</evidence>
<dbReference type="SUPFAM" id="SSF46785">
    <property type="entry name" value="Winged helix' DNA-binding domain"/>
    <property type="match status" value="1"/>
</dbReference>
<keyword evidence="7 10" id="KW-0238">DNA-binding</keyword>
<keyword evidence="4" id="KW-0863">Zinc-finger</keyword>
<keyword evidence="2" id="KW-0678">Repressor</keyword>
<dbReference type="InterPro" id="IPR030456">
    <property type="entry name" value="TF_fork_head_CS_2"/>
</dbReference>
<name>A0A8C7Y3H1_9TELE</name>
<evidence type="ECO:0000313" key="13">
    <source>
        <dbReference type="Ensembl" id="ENSOSIP00000021322.1"/>
    </source>
</evidence>
<dbReference type="SMART" id="SM00339">
    <property type="entry name" value="FH"/>
    <property type="match status" value="1"/>
</dbReference>
<dbReference type="InterPro" id="IPR050998">
    <property type="entry name" value="FOXP"/>
</dbReference>
<dbReference type="PROSITE" id="PS50039">
    <property type="entry name" value="FORK_HEAD_3"/>
    <property type="match status" value="1"/>
</dbReference>
<dbReference type="GO" id="GO:0008270">
    <property type="term" value="F:zinc ion binding"/>
    <property type="evidence" value="ECO:0007669"/>
    <property type="project" value="UniProtKB-KW"/>
</dbReference>
<evidence type="ECO:0000256" key="8">
    <source>
        <dbReference type="ARBA" id="ARBA00023163"/>
    </source>
</evidence>
<feature type="compositionally biased region" description="Low complexity" evidence="11">
    <location>
        <begin position="310"/>
        <end position="327"/>
    </location>
</feature>
<protein>
    <submittedName>
        <fullName evidence="13">Forkhead box P1b</fullName>
    </submittedName>
</protein>
<keyword evidence="5" id="KW-0862">Zinc</keyword>
<dbReference type="FunFam" id="1.20.5.340:FF:000005">
    <property type="entry name" value="Forkhead box P1, isoform CRA_f"/>
    <property type="match status" value="1"/>
</dbReference>
<evidence type="ECO:0000259" key="12">
    <source>
        <dbReference type="PROSITE" id="PS50039"/>
    </source>
</evidence>
<dbReference type="PANTHER" id="PTHR45796:SF3">
    <property type="entry name" value="FORKHEAD BOX PROTEIN P1"/>
    <property type="match status" value="1"/>
</dbReference>
<dbReference type="GO" id="GO:0005634">
    <property type="term" value="C:nucleus"/>
    <property type="evidence" value="ECO:0007669"/>
    <property type="project" value="UniProtKB-SubCell"/>
</dbReference>
<dbReference type="AlphaFoldDB" id="A0A8C7Y3H1"/>
<evidence type="ECO:0000256" key="4">
    <source>
        <dbReference type="ARBA" id="ARBA00022771"/>
    </source>
</evidence>
<comment type="subcellular location">
    <subcellularLocation>
        <location evidence="1 10">Nucleus</location>
    </subcellularLocation>
</comment>
<dbReference type="InterPro" id="IPR032354">
    <property type="entry name" value="FOXP-CC"/>
</dbReference>
<dbReference type="PANTHER" id="PTHR45796">
    <property type="entry name" value="FORKHEAD BOX P, ISOFORM C"/>
    <property type="match status" value="1"/>
</dbReference>
<dbReference type="InterPro" id="IPR036388">
    <property type="entry name" value="WH-like_DNA-bd_sf"/>
</dbReference>
<dbReference type="GO" id="GO:0000978">
    <property type="term" value="F:RNA polymerase II cis-regulatory region sequence-specific DNA binding"/>
    <property type="evidence" value="ECO:0007669"/>
    <property type="project" value="TreeGrafter"/>
</dbReference>
<evidence type="ECO:0000313" key="14">
    <source>
        <dbReference type="Proteomes" id="UP000694383"/>
    </source>
</evidence>
<keyword evidence="6" id="KW-0805">Transcription regulation</keyword>
<evidence type="ECO:0000256" key="5">
    <source>
        <dbReference type="ARBA" id="ARBA00022833"/>
    </source>
</evidence>
<dbReference type="FunFam" id="1.10.10.10:FF:000010">
    <property type="entry name" value="Forkhead box P2 isoform B"/>
    <property type="match status" value="1"/>
</dbReference>
<evidence type="ECO:0000256" key="11">
    <source>
        <dbReference type="SAM" id="MobiDB-lite"/>
    </source>
</evidence>
<feature type="region of interest" description="Disordered" evidence="11">
    <location>
        <begin position="514"/>
        <end position="580"/>
    </location>
</feature>
<accession>A0A8C7Y3H1</accession>
<dbReference type="Gene3D" id="1.20.5.340">
    <property type="match status" value="1"/>
</dbReference>
<evidence type="ECO:0000256" key="3">
    <source>
        <dbReference type="ARBA" id="ARBA00022723"/>
    </source>
</evidence>
<evidence type="ECO:0000256" key="10">
    <source>
        <dbReference type="PROSITE-ProRule" id="PRU00089"/>
    </source>
</evidence>
<dbReference type="InterPro" id="IPR036390">
    <property type="entry name" value="WH_DNA-bd_sf"/>
</dbReference>
<reference evidence="13" key="2">
    <citation type="submission" date="2025-09" db="UniProtKB">
        <authorList>
            <consortium name="Ensembl"/>
        </authorList>
    </citation>
    <scope>IDENTIFICATION</scope>
</reference>
<dbReference type="Pfam" id="PF16159">
    <property type="entry name" value="FOXP-CC"/>
    <property type="match status" value="1"/>
</dbReference>
<evidence type="ECO:0000256" key="6">
    <source>
        <dbReference type="ARBA" id="ARBA00023015"/>
    </source>
</evidence>
<dbReference type="Pfam" id="PF00250">
    <property type="entry name" value="Forkhead"/>
    <property type="match status" value="1"/>
</dbReference>
<sequence>MMRESGMEVMGNGPASQNGRASVEGAAKEGRPRSGTPSVDVTSMDLLHLQQHQVDRHLFHTHSFYKTSAAAAAVRQTCCLKCNLIFNYNIFCLVCLQQQVSAQQLAFQQQLLQVQQVQQQHLLNLQRQGLLTIQPGQTGLPLHSLTQGVIPAELQQLWKEVTSAHVKEEHNNNSTNGHRGLDLSSPVPPKNPLLNQHVSTNGQYASHKREGTSRLSPELGPLSDFLCGLFRHLNNEHALDDRSTAQCRVQMQVVQQLELQLAKDKERLQAMMTHLHVKSTEPKAPPQPLNLVSSVTLSKSAPEASPPLSLPQTPTTPTAPLTPLSQTHSVITPNSLHNVGSIRRRYSEKYNMPISPDLSQNKEFYMNADVRPPFTYASLIRQAILESPEKQLTLNEIYNWFTRMFAYFRRNAATWKNAVRHNLSLHKCFVRVENVKGAVWTVDEIEFQKRRPQKISGSPALVKNIQSSLGFGPNLSAAFQASVAENNIPLYTTASIGSPTLNCLANAIHEEMNGAMDHGNSNGSDSSPGRSPLPAMHHISVKEEPLDPEDHDGPLSLVTTGNHSPDFDHHRDYDEEQSMM</sequence>
<feature type="region of interest" description="Disordered" evidence="11">
    <location>
        <begin position="297"/>
        <end position="332"/>
    </location>
</feature>
<dbReference type="PROSITE" id="PS00658">
    <property type="entry name" value="FORK_HEAD_2"/>
    <property type="match status" value="1"/>
</dbReference>
<dbReference type="GO" id="GO:0001227">
    <property type="term" value="F:DNA-binding transcription repressor activity, RNA polymerase II-specific"/>
    <property type="evidence" value="ECO:0007669"/>
    <property type="project" value="TreeGrafter"/>
</dbReference>
<dbReference type="CDD" id="cd20065">
    <property type="entry name" value="FH_FOXP2"/>
    <property type="match status" value="1"/>
</dbReference>
<feature type="compositionally biased region" description="Polar residues" evidence="11">
    <location>
        <begin position="519"/>
        <end position="529"/>
    </location>
</feature>
<feature type="region of interest" description="Disordered" evidence="11">
    <location>
        <begin position="1"/>
        <end position="40"/>
    </location>
</feature>
<dbReference type="InterPro" id="IPR001766">
    <property type="entry name" value="Fork_head_dom"/>
</dbReference>
<evidence type="ECO:0000256" key="1">
    <source>
        <dbReference type="ARBA" id="ARBA00004123"/>
    </source>
</evidence>